<organism evidence="1 2">
    <name type="scientific">Gigaspora margarita</name>
    <dbReference type="NCBI Taxonomy" id="4874"/>
    <lineage>
        <taxon>Eukaryota</taxon>
        <taxon>Fungi</taxon>
        <taxon>Fungi incertae sedis</taxon>
        <taxon>Mucoromycota</taxon>
        <taxon>Glomeromycotina</taxon>
        <taxon>Glomeromycetes</taxon>
        <taxon>Diversisporales</taxon>
        <taxon>Gigasporaceae</taxon>
        <taxon>Gigaspora</taxon>
    </lineage>
</organism>
<evidence type="ECO:0000313" key="1">
    <source>
        <dbReference type="EMBL" id="CAG8832549.1"/>
    </source>
</evidence>
<dbReference type="Proteomes" id="UP000789901">
    <property type="component" value="Unassembled WGS sequence"/>
</dbReference>
<proteinExistence type="predicted"/>
<accession>A0ABN7WI48</accession>
<reference evidence="1 2" key="1">
    <citation type="submission" date="2021-06" db="EMBL/GenBank/DDBJ databases">
        <authorList>
            <person name="Kallberg Y."/>
            <person name="Tangrot J."/>
            <person name="Rosling A."/>
        </authorList>
    </citation>
    <scope>NUCLEOTIDE SEQUENCE [LARGE SCALE GENOMIC DNA]</scope>
    <source>
        <strain evidence="1 2">120-4 pot B 10/14</strain>
    </source>
</reference>
<sequence length="248" mass="29250">MYEENVNMIDIEEEDLPIEQEAFKAAMQKHAAVSKVEAMQIETNFLGDYIHNKVWKTMKPQLPLIAKYNLEPCQNFQCTSDRFIFNNLPKYNWSYVEFLSTKFGAKEKEKSKYILNWYCPDAQCWCKNILYRSKSWCKQCYTDCSIWNALKQIPVRKLAICYKETSKQEETEPMELFTKEAAEFNNWCHDTDNWPIEETIPANEGWPELVTESETEMWNLPDPYIWKTSTNEPELLPATLPILLPANP</sequence>
<evidence type="ECO:0000313" key="2">
    <source>
        <dbReference type="Proteomes" id="UP000789901"/>
    </source>
</evidence>
<feature type="non-terminal residue" evidence="1">
    <location>
        <position position="248"/>
    </location>
</feature>
<protein>
    <submittedName>
        <fullName evidence="1">2714_t:CDS:1</fullName>
    </submittedName>
</protein>
<keyword evidence="2" id="KW-1185">Reference proteome</keyword>
<dbReference type="EMBL" id="CAJVQB010045578">
    <property type="protein sequence ID" value="CAG8832549.1"/>
    <property type="molecule type" value="Genomic_DNA"/>
</dbReference>
<gene>
    <name evidence="1" type="ORF">GMARGA_LOCUS31107</name>
</gene>
<comment type="caution">
    <text evidence="1">The sequence shown here is derived from an EMBL/GenBank/DDBJ whole genome shotgun (WGS) entry which is preliminary data.</text>
</comment>
<name>A0ABN7WI48_GIGMA</name>